<feature type="non-terminal residue" evidence="1">
    <location>
        <position position="1"/>
    </location>
</feature>
<accession>A0A0C9SQJ4</accession>
<feature type="non-terminal residue" evidence="1">
    <location>
        <position position="166"/>
    </location>
</feature>
<evidence type="ECO:0000313" key="1">
    <source>
        <dbReference type="EMBL" id="KII83832.1"/>
    </source>
</evidence>
<organism evidence="1 2">
    <name type="scientific">Plicaturopsis crispa FD-325 SS-3</name>
    <dbReference type="NCBI Taxonomy" id="944288"/>
    <lineage>
        <taxon>Eukaryota</taxon>
        <taxon>Fungi</taxon>
        <taxon>Dikarya</taxon>
        <taxon>Basidiomycota</taxon>
        <taxon>Agaricomycotina</taxon>
        <taxon>Agaricomycetes</taxon>
        <taxon>Agaricomycetidae</taxon>
        <taxon>Amylocorticiales</taxon>
        <taxon>Amylocorticiaceae</taxon>
        <taxon>Plicatura</taxon>
        <taxon>Plicaturopsis crispa</taxon>
    </lineage>
</organism>
<sequence>EGLLRAAGTNERLWPLYTHSMLLACRTTTSRVTGYSPHYMLYAQNPILAFDVLDRTWATLDWDTVHEPKDLLAIRAMQIARHRRVVGEALDRQRDQRAKSLKQFEERHARKLTSGDFDVGAWVLREETWLLSQQGNKGALRYAGPFIINRRFQSGTYELRELDGTI</sequence>
<name>A0A0C9SQJ4_PLICR</name>
<protein>
    <submittedName>
        <fullName evidence="1">Uncharacterized protein</fullName>
    </submittedName>
</protein>
<proteinExistence type="predicted"/>
<dbReference type="OrthoDB" id="3235313at2759"/>
<dbReference type="EMBL" id="KN832574">
    <property type="protein sequence ID" value="KII83832.1"/>
    <property type="molecule type" value="Genomic_DNA"/>
</dbReference>
<dbReference type="HOGENOM" id="CLU_000384_22_0_1"/>
<evidence type="ECO:0000313" key="2">
    <source>
        <dbReference type="Proteomes" id="UP000053263"/>
    </source>
</evidence>
<reference evidence="1 2" key="1">
    <citation type="submission" date="2014-06" db="EMBL/GenBank/DDBJ databases">
        <title>Evolutionary Origins and Diversification of the Mycorrhizal Mutualists.</title>
        <authorList>
            <consortium name="DOE Joint Genome Institute"/>
            <consortium name="Mycorrhizal Genomics Consortium"/>
            <person name="Kohler A."/>
            <person name="Kuo A."/>
            <person name="Nagy L.G."/>
            <person name="Floudas D."/>
            <person name="Copeland A."/>
            <person name="Barry K.W."/>
            <person name="Cichocki N."/>
            <person name="Veneault-Fourrey C."/>
            <person name="LaButti K."/>
            <person name="Lindquist E.A."/>
            <person name="Lipzen A."/>
            <person name="Lundell T."/>
            <person name="Morin E."/>
            <person name="Murat C."/>
            <person name="Riley R."/>
            <person name="Ohm R."/>
            <person name="Sun H."/>
            <person name="Tunlid A."/>
            <person name="Henrissat B."/>
            <person name="Grigoriev I.V."/>
            <person name="Hibbett D.S."/>
            <person name="Martin F."/>
        </authorList>
    </citation>
    <scope>NUCLEOTIDE SEQUENCE [LARGE SCALE GENOMIC DNA]</scope>
    <source>
        <strain evidence="1 2">FD-325 SS-3</strain>
    </source>
</reference>
<keyword evidence="2" id="KW-1185">Reference proteome</keyword>
<dbReference type="AlphaFoldDB" id="A0A0C9SQJ4"/>
<dbReference type="Proteomes" id="UP000053263">
    <property type="component" value="Unassembled WGS sequence"/>
</dbReference>
<gene>
    <name evidence="1" type="ORF">PLICRDRAFT_62295</name>
</gene>